<gene>
    <name evidence="10" type="ORF">LITE_LOCUS2054</name>
</gene>
<dbReference type="InterPro" id="IPR036396">
    <property type="entry name" value="Cyt_P450_sf"/>
</dbReference>
<evidence type="ECO:0000256" key="8">
    <source>
        <dbReference type="PIRSR" id="PIRSR602401-1"/>
    </source>
</evidence>
<dbReference type="AlphaFoldDB" id="A0AAV0H0T5"/>
<dbReference type="SUPFAM" id="SSF48264">
    <property type="entry name" value="Cytochrome P450"/>
    <property type="match status" value="1"/>
</dbReference>
<evidence type="ECO:0000256" key="2">
    <source>
        <dbReference type="ARBA" id="ARBA00010617"/>
    </source>
</evidence>
<evidence type="ECO:0000313" key="11">
    <source>
        <dbReference type="Proteomes" id="UP001154282"/>
    </source>
</evidence>
<dbReference type="EMBL" id="CAMGYJ010000002">
    <property type="protein sequence ID" value="CAI0378880.1"/>
    <property type="molecule type" value="Genomic_DNA"/>
</dbReference>
<protein>
    <recommendedName>
        <fullName evidence="12">Cytochrome P450</fullName>
    </recommendedName>
</protein>
<keyword evidence="4 8" id="KW-0479">Metal-binding</keyword>
<evidence type="ECO:0008006" key="12">
    <source>
        <dbReference type="Google" id="ProtNLM"/>
    </source>
</evidence>
<dbReference type="CDD" id="cd11072">
    <property type="entry name" value="CYP71-like"/>
    <property type="match status" value="1"/>
</dbReference>
<comment type="similarity">
    <text evidence="2 9">Belongs to the cytochrome P450 family.</text>
</comment>
<dbReference type="GO" id="GO:0005506">
    <property type="term" value="F:iron ion binding"/>
    <property type="evidence" value="ECO:0007669"/>
    <property type="project" value="InterPro"/>
</dbReference>
<organism evidence="10 11">
    <name type="scientific">Linum tenue</name>
    <dbReference type="NCBI Taxonomy" id="586396"/>
    <lineage>
        <taxon>Eukaryota</taxon>
        <taxon>Viridiplantae</taxon>
        <taxon>Streptophyta</taxon>
        <taxon>Embryophyta</taxon>
        <taxon>Tracheophyta</taxon>
        <taxon>Spermatophyta</taxon>
        <taxon>Magnoliopsida</taxon>
        <taxon>eudicotyledons</taxon>
        <taxon>Gunneridae</taxon>
        <taxon>Pentapetalae</taxon>
        <taxon>rosids</taxon>
        <taxon>fabids</taxon>
        <taxon>Malpighiales</taxon>
        <taxon>Linaceae</taxon>
        <taxon>Linum</taxon>
    </lineage>
</organism>
<keyword evidence="6 8" id="KW-0408">Iron</keyword>
<comment type="caution">
    <text evidence="10">The sequence shown here is derived from an EMBL/GenBank/DDBJ whole genome shotgun (WGS) entry which is preliminary data.</text>
</comment>
<dbReference type="Pfam" id="PF00067">
    <property type="entry name" value="p450"/>
    <property type="match status" value="1"/>
</dbReference>
<name>A0AAV0H0T5_9ROSI</name>
<evidence type="ECO:0000256" key="6">
    <source>
        <dbReference type="ARBA" id="ARBA00023004"/>
    </source>
</evidence>
<dbReference type="FunFam" id="1.10.630.10:FF:000043">
    <property type="entry name" value="Cytochrome P450 99A2"/>
    <property type="match status" value="1"/>
</dbReference>
<dbReference type="Proteomes" id="UP001154282">
    <property type="component" value="Unassembled WGS sequence"/>
</dbReference>
<dbReference type="PRINTS" id="PR00385">
    <property type="entry name" value="P450"/>
</dbReference>
<evidence type="ECO:0000256" key="7">
    <source>
        <dbReference type="ARBA" id="ARBA00023033"/>
    </source>
</evidence>
<dbReference type="PANTHER" id="PTHR47955">
    <property type="entry name" value="CYTOCHROME P450 FAMILY 71 PROTEIN"/>
    <property type="match status" value="1"/>
</dbReference>
<dbReference type="GO" id="GO:0016705">
    <property type="term" value="F:oxidoreductase activity, acting on paired donors, with incorporation or reduction of molecular oxygen"/>
    <property type="evidence" value="ECO:0007669"/>
    <property type="project" value="InterPro"/>
</dbReference>
<evidence type="ECO:0000256" key="3">
    <source>
        <dbReference type="ARBA" id="ARBA00022617"/>
    </source>
</evidence>
<comment type="cofactor">
    <cofactor evidence="1 8">
        <name>heme</name>
        <dbReference type="ChEBI" id="CHEBI:30413"/>
    </cofactor>
</comment>
<keyword evidence="5 9" id="KW-0560">Oxidoreductase</keyword>
<keyword evidence="3 8" id="KW-0349">Heme</keyword>
<dbReference type="InterPro" id="IPR017972">
    <property type="entry name" value="Cyt_P450_CS"/>
</dbReference>
<proteinExistence type="inferred from homology"/>
<feature type="binding site" description="axial binding residue" evidence="8">
    <location>
        <position position="457"/>
    </location>
    <ligand>
        <name>heme</name>
        <dbReference type="ChEBI" id="CHEBI:30413"/>
    </ligand>
    <ligandPart>
        <name>Fe</name>
        <dbReference type="ChEBI" id="CHEBI:18248"/>
    </ligandPart>
</feature>
<dbReference type="InterPro" id="IPR001128">
    <property type="entry name" value="Cyt_P450"/>
</dbReference>
<dbReference type="GO" id="GO:0004497">
    <property type="term" value="F:monooxygenase activity"/>
    <property type="evidence" value="ECO:0007669"/>
    <property type="project" value="UniProtKB-KW"/>
</dbReference>
<evidence type="ECO:0000256" key="4">
    <source>
        <dbReference type="ARBA" id="ARBA00022723"/>
    </source>
</evidence>
<keyword evidence="11" id="KW-1185">Reference proteome</keyword>
<dbReference type="PRINTS" id="PR00463">
    <property type="entry name" value="EP450I"/>
</dbReference>
<dbReference type="PROSITE" id="PS00086">
    <property type="entry name" value="CYTOCHROME_P450"/>
    <property type="match status" value="1"/>
</dbReference>
<evidence type="ECO:0000256" key="5">
    <source>
        <dbReference type="ARBA" id="ARBA00023002"/>
    </source>
</evidence>
<sequence length="520" mass="58320">MEFPSFDIVALLASLLFLFFAAANRFTISKPSILTNLPAGPATLPLLGNVHNLIFSSSDLHRALHRLSLKHGPLFPLKLGQISIVIVSSPELAKEILNDHDITFAQRAPLLFPALIFYDCSDVLFAPYGDYWRQVRKICQVALLGPNRVKSFASIRSQEVENLIESIRSDSRQGTLLPSPVNLTRLVFQMSCGVTSRAAFGKKYKDEEILMSLTTDIMKMASGLGLADLFPSHGEMFKAMTRMFGMKLNGVIRGADRVLEDVLDDHRKKRSSGLLDDGTREDLVDVLLKLQQSGELEVPLSDSNIKAVLLDMLVAGSITSSATVGWIMSEIVGNPCVLKRARDEVRRVFDTRGKDVDQEMAIRDLHFLKCCIKEAIRLHPPVAMIVRESRASCNISGYDLPRNTIVSINAWAMCRDPRYWSDAERFLPERFLYENSVNYAETDHFEFIPFGVGRRRCPGISFAMANIELPVAKLLYHFDWELPDGKRNQDLDMAESFGVAVRRKTDLVLVPIPHHPTSTN</sequence>
<reference evidence="10" key="1">
    <citation type="submission" date="2022-08" db="EMBL/GenBank/DDBJ databases">
        <authorList>
            <person name="Gutierrez-Valencia J."/>
        </authorList>
    </citation>
    <scope>NUCLEOTIDE SEQUENCE</scope>
</reference>
<keyword evidence="7 9" id="KW-0503">Monooxygenase</keyword>
<evidence type="ECO:0000256" key="1">
    <source>
        <dbReference type="ARBA" id="ARBA00001971"/>
    </source>
</evidence>
<accession>A0AAV0H0T5</accession>
<dbReference type="Gene3D" id="1.10.630.10">
    <property type="entry name" value="Cytochrome P450"/>
    <property type="match status" value="1"/>
</dbReference>
<evidence type="ECO:0000313" key="10">
    <source>
        <dbReference type="EMBL" id="CAI0378880.1"/>
    </source>
</evidence>
<dbReference type="PANTHER" id="PTHR47955:SF8">
    <property type="entry name" value="CYTOCHROME P450 71D11-LIKE"/>
    <property type="match status" value="1"/>
</dbReference>
<evidence type="ECO:0000256" key="9">
    <source>
        <dbReference type="RuleBase" id="RU000461"/>
    </source>
</evidence>
<dbReference type="GO" id="GO:0020037">
    <property type="term" value="F:heme binding"/>
    <property type="evidence" value="ECO:0007669"/>
    <property type="project" value="InterPro"/>
</dbReference>
<dbReference type="InterPro" id="IPR002401">
    <property type="entry name" value="Cyt_P450_E_grp-I"/>
</dbReference>